<feature type="transmembrane region" description="Helical" evidence="7">
    <location>
        <begin position="122"/>
        <end position="145"/>
    </location>
</feature>
<dbReference type="Proteomes" id="UP001500467">
    <property type="component" value="Unassembled WGS sequence"/>
</dbReference>
<reference evidence="9 10" key="1">
    <citation type="journal article" date="2019" name="Int. J. Syst. Evol. Microbiol.">
        <title>The Global Catalogue of Microorganisms (GCM) 10K type strain sequencing project: providing services to taxonomists for standard genome sequencing and annotation.</title>
        <authorList>
            <consortium name="The Broad Institute Genomics Platform"/>
            <consortium name="The Broad Institute Genome Sequencing Center for Infectious Disease"/>
            <person name="Wu L."/>
            <person name="Ma J."/>
        </authorList>
    </citation>
    <scope>NUCLEOTIDE SEQUENCE [LARGE SCALE GENOMIC DNA]</scope>
    <source>
        <strain evidence="9 10">JCM 13022</strain>
    </source>
</reference>
<evidence type="ECO:0000256" key="4">
    <source>
        <dbReference type="ARBA" id="ARBA00022692"/>
    </source>
</evidence>
<comment type="similarity">
    <text evidence="2">Belongs to the resistance-nodulation-cell division (RND) (TC 2.A.6) family. MmpL subfamily.</text>
</comment>
<dbReference type="PANTHER" id="PTHR33406">
    <property type="entry name" value="MEMBRANE PROTEIN MJ1562-RELATED"/>
    <property type="match status" value="1"/>
</dbReference>
<dbReference type="Pfam" id="PF03176">
    <property type="entry name" value="MMPL"/>
    <property type="match status" value="1"/>
</dbReference>
<keyword evidence="3" id="KW-1003">Cell membrane</keyword>
<keyword evidence="4 7" id="KW-0812">Transmembrane</keyword>
<dbReference type="InterPro" id="IPR050545">
    <property type="entry name" value="Mycobact_MmpL"/>
</dbReference>
<evidence type="ECO:0000259" key="8">
    <source>
        <dbReference type="PROSITE" id="PS50156"/>
    </source>
</evidence>
<comment type="caution">
    <text evidence="9">The sequence shown here is derived from an EMBL/GenBank/DDBJ whole genome shotgun (WGS) entry which is preliminary data.</text>
</comment>
<dbReference type="InterPro" id="IPR004869">
    <property type="entry name" value="MMPL_dom"/>
</dbReference>
<dbReference type="EMBL" id="BAAALM010000005">
    <property type="protein sequence ID" value="GAA1197475.1"/>
    <property type="molecule type" value="Genomic_DNA"/>
</dbReference>
<sequence>MLVVIFAVLALLLRSLLAPLLLIATVVLSFAATMGVSALVFNHVLDFPGADPVVPLFGFVFLVALGIDYNIFLMTRVREETIRQGTRAGVLRGLTVTGGVITSAGVVLAATFAALAVLPILFLAQIAFIVAFGVLLDTLIVRSLLVPALAIDIGRHIWWPSRLRERG</sequence>
<gene>
    <name evidence="9" type="ORF">GCM10009675_10970</name>
</gene>
<protein>
    <recommendedName>
        <fullName evidence="8">SSD domain-containing protein</fullName>
    </recommendedName>
</protein>
<dbReference type="InterPro" id="IPR000731">
    <property type="entry name" value="SSD"/>
</dbReference>
<proteinExistence type="inferred from homology"/>
<evidence type="ECO:0000313" key="9">
    <source>
        <dbReference type="EMBL" id="GAA1197475.1"/>
    </source>
</evidence>
<dbReference type="PANTHER" id="PTHR33406:SF6">
    <property type="entry name" value="MEMBRANE PROTEIN YDGH-RELATED"/>
    <property type="match status" value="1"/>
</dbReference>
<evidence type="ECO:0000256" key="2">
    <source>
        <dbReference type="ARBA" id="ARBA00010157"/>
    </source>
</evidence>
<comment type="subcellular location">
    <subcellularLocation>
        <location evidence="1">Cell membrane</location>
        <topology evidence="1">Multi-pass membrane protein</topology>
    </subcellularLocation>
</comment>
<organism evidence="9 10">
    <name type="scientific">Prauserella alba</name>
    <dbReference type="NCBI Taxonomy" id="176898"/>
    <lineage>
        <taxon>Bacteria</taxon>
        <taxon>Bacillati</taxon>
        <taxon>Actinomycetota</taxon>
        <taxon>Actinomycetes</taxon>
        <taxon>Pseudonocardiales</taxon>
        <taxon>Pseudonocardiaceae</taxon>
        <taxon>Prauserella</taxon>
    </lineage>
</organism>
<name>A0ABN1V710_9PSEU</name>
<accession>A0ABN1V710</accession>
<evidence type="ECO:0000256" key="6">
    <source>
        <dbReference type="ARBA" id="ARBA00023136"/>
    </source>
</evidence>
<dbReference type="PROSITE" id="PS50156">
    <property type="entry name" value="SSD"/>
    <property type="match status" value="1"/>
</dbReference>
<keyword evidence="5 7" id="KW-1133">Transmembrane helix</keyword>
<evidence type="ECO:0000256" key="3">
    <source>
        <dbReference type="ARBA" id="ARBA00022475"/>
    </source>
</evidence>
<keyword evidence="10" id="KW-1185">Reference proteome</keyword>
<feature type="transmembrane region" description="Helical" evidence="7">
    <location>
        <begin position="94"/>
        <end position="116"/>
    </location>
</feature>
<evidence type="ECO:0000313" key="10">
    <source>
        <dbReference type="Proteomes" id="UP001500467"/>
    </source>
</evidence>
<dbReference type="SUPFAM" id="SSF82866">
    <property type="entry name" value="Multidrug efflux transporter AcrB transmembrane domain"/>
    <property type="match status" value="1"/>
</dbReference>
<feature type="transmembrane region" description="Helical" evidence="7">
    <location>
        <begin position="55"/>
        <end position="73"/>
    </location>
</feature>
<evidence type="ECO:0000256" key="7">
    <source>
        <dbReference type="SAM" id="Phobius"/>
    </source>
</evidence>
<feature type="domain" description="SSD" evidence="8">
    <location>
        <begin position="21"/>
        <end position="151"/>
    </location>
</feature>
<dbReference type="Gene3D" id="1.20.1640.10">
    <property type="entry name" value="Multidrug efflux transporter AcrB transmembrane domain"/>
    <property type="match status" value="1"/>
</dbReference>
<evidence type="ECO:0000256" key="1">
    <source>
        <dbReference type="ARBA" id="ARBA00004651"/>
    </source>
</evidence>
<evidence type="ECO:0000256" key="5">
    <source>
        <dbReference type="ARBA" id="ARBA00022989"/>
    </source>
</evidence>
<keyword evidence="6 7" id="KW-0472">Membrane</keyword>